<dbReference type="SUPFAM" id="SSF57850">
    <property type="entry name" value="RING/U-box"/>
    <property type="match status" value="1"/>
</dbReference>
<protein>
    <recommendedName>
        <fullName evidence="3">RING-type E3 ubiquitin transferase</fullName>
        <ecNumber evidence="3">2.3.2.27</ecNumber>
    </recommendedName>
</protein>
<dbReference type="PANTHER" id="PTHR47446:SF3">
    <property type="entry name" value="RING-TYPE E3 UBIQUITIN TRANSFERASE"/>
    <property type="match status" value="1"/>
</dbReference>
<dbReference type="SUPFAM" id="SSF50978">
    <property type="entry name" value="WD40 repeat-like"/>
    <property type="match status" value="1"/>
</dbReference>
<dbReference type="Pfam" id="PF23654">
    <property type="entry name" value="ARM_LIN_2nd"/>
    <property type="match status" value="1"/>
</dbReference>
<dbReference type="KEGG" id="rarg:115738628"/>
<dbReference type="Gene3D" id="2.130.10.10">
    <property type="entry name" value="YVTN repeat-like/Quinoprotein amine dehydrogenase"/>
    <property type="match status" value="1"/>
</dbReference>
<accession>A0A8B8NX87</accession>
<evidence type="ECO:0000256" key="4">
    <source>
        <dbReference type="ARBA" id="ARBA00022679"/>
    </source>
</evidence>
<organism evidence="9 10">
    <name type="scientific">Rhodamnia argentea</name>
    <dbReference type="NCBI Taxonomy" id="178133"/>
    <lineage>
        <taxon>Eukaryota</taxon>
        <taxon>Viridiplantae</taxon>
        <taxon>Streptophyta</taxon>
        <taxon>Embryophyta</taxon>
        <taxon>Tracheophyta</taxon>
        <taxon>Spermatophyta</taxon>
        <taxon>Magnoliopsida</taxon>
        <taxon>eudicotyledons</taxon>
        <taxon>Gunneridae</taxon>
        <taxon>Pentapetalae</taxon>
        <taxon>rosids</taxon>
        <taxon>malvids</taxon>
        <taxon>Myrtales</taxon>
        <taxon>Myrtaceae</taxon>
        <taxon>Myrtoideae</taxon>
        <taxon>Myrteae</taxon>
        <taxon>Australasian group</taxon>
        <taxon>Rhodamnia</taxon>
    </lineage>
</organism>
<dbReference type="InterPro" id="IPR015943">
    <property type="entry name" value="WD40/YVTN_repeat-like_dom_sf"/>
</dbReference>
<dbReference type="Proteomes" id="UP000827889">
    <property type="component" value="Chromosome 2"/>
</dbReference>
<evidence type="ECO:0000259" key="8">
    <source>
        <dbReference type="PROSITE" id="PS51698"/>
    </source>
</evidence>
<dbReference type="SMART" id="SM00504">
    <property type="entry name" value="Ubox"/>
    <property type="match status" value="1"/>
</dbReference>
<dbReference type="CDD" id="cd16664">
    <property type="entry name" value="RING-Ubox_PUB"/>
    <property type="match status" value="1"/>
</dbReference>
<comment type="pathway">
    <text evidence="2">Protein modification; protein ubiquitination.</text>
</comment>
<evidence type="ECO:0000256" key="7">
    <source>
        <dbReference type="SAM" id="MobiDB-lite"/>
    </source>
</evidence>
<dbReference type="SMART" id="SM00320">
    <property type="entry name" value="WD40"/>
    <property type="match status" value="4"/>
</dbReference>
<feature type="repeat" description="WD" evidence="6">
    <location>
        <begin position="1465"/>
        <end position="1499"/>
    </location>
</feature>
<dbReference type="GO" id="GO:0061630">
    <property type="term" value="F:ubiquitin protein ligase activity"/>
    <property type="evidence" value="ECO:0007669"/>
    <property type="project" value="UniProtKB-EC"/>
</dbReference>
<dbReference type="Pfam" id="PF04564">
    <property type="entry name" value="U-box"/>
    <property type="match status" value="1"/>
</dbReference>
<feature type="region of interest" description="Disordered" evidence="7">
    <location>
        <begin position="336"/>
        <end position="506"/>
    </location>
</feature>
<dbReference type="GO" id="GO:0016567">
    <property type="term" value="P:protein ubiquitination"/>
    <property type="evidence" value="ECO:0007669"/>
    <property type="project" value="UniProtKB-UniPathway"/>
</dbReference>
<dbReference type="Pfam" id="PF23568">
    <property type="entry name" value="ARM_LIN"/>
    <property type="match status" value="1"/>
</dbReference>
<dbReference type="InterPro" id="IPR001680">
    <property type="entry name" value="WD40_rpt"/>
</dbReference>
<keyword evidence="5" id="KW-0833">Ubl conjugation pathway</keyword>
<feature type="compositionally biased region" description="Polar residues" evidence="7">
    <location>
        <begin position="431"/>
        <end position="459"/>
    </location>
</feature>
<feature type="repeat" description="WD" evidence="6">
    <location>
        <begin position="1254"/>
        <end position="1285"/>
    </location>
</feature>
<feature type="compositionally biased region" description="Basic and acidic residues" evidence="7">
    <location>
        <begin position="336"/>
        <end position="345"/>
    </location>
</feature>
<evidence type="ECO:0000256" key="2">
    <source>
        <dbReference type="ARBA" id="ARBA00004906"/>
    </source>
</evidence>
<dbReference type="InterPro" id="IPR016024">
    <property type="entry name" value="ARM-type_fold"/>
</dbReference>
<feature type="compositionally biased region" description="Low complexity" evidence="7">
    <location>
        <begin position="402"/>
        <end position="413"/>
    </location>
</feature>
<dbReference type="EC" id="2.3.2.27" evidence="3"/>
<dbReference type="Pfam" id="PF00400">
    <property type="entry name" value="WD40"/>
    <property type="match status" value="2"/>
</dbReference>
<dbReference type="InterPro" id="IPR036322">
    <property type="entry name" value="WD40_repeat_dom_sf"/>
</dbReference>
<feature type="domain" description="U-box" evidence="8">
    <location>
        <begin position="519"/>
        <end position="594"/>
    </location>
</feature>
<dbReference type="Pfam" id="PF23628">
    <property type="entry name" value="ARM_LIN_C"/>
    <property type="match status" value="1"/>
</dbReference>
<dbReference type="PANTHER" id="PTHR47446">
    <property type="entry name" value="RING-TYPE E3 UBIQUITIN TRANSFERASE"/>
    <property type="match status" value="1"/>
</dbReference>
<evidence type="ECO:0000256" key="6">
    <source>
        <dbReference type="PROSITE-ProRule" id="PRU00221"/>
    </source>
</evidence>
<sequence>MSGNYRFSMDQKDMDIVELLITNVGSFIRDRLINQEQRIRQKEQCGERLAAEGGSNHMDTEVRYSDQAVLANLDWGIDALEEAINTSNMETKLARLDYAEKMLQVCAMLNSQQKTAGVPNYYLSAWAHLNLSYLWMLRNEDGESVYHVIEMFIVDPFFSRIDFAPDLWEDLFLPHMSSIVGWYTEARHRLVMEAIPDASDMSFMADVDQFLNESVVFSMRPDQMEKMQKLEQLYRESLDENTRLYAKYYRDCMSCDSSSGNKAMPMFPIAEPPMTPLHELSSSIPDYMKFGPILPKSAGFSLILKSNDGARPASRLRNVASSISEDMEEYAALKHHEELTDKNDNNSESENDDPSMVSEYKNRRLISLKSMRIAEEKSNEPEGLHYPAKGRPSPKMFSPVDSPKTTSKVSSPKADTYDRKEPAVVLRLLSGRNQDSTMPNSLPQSPRLNGDFSMNSANSDGEAILSQRSHRKSSSRSESINNDYVRGQPFDNSFHAESDDDNNSYVSLPLSDNQTCRTKPPKDFVCAITGQLFSDPVTLETGQTYERRAIQEWIERGNTTCPITRQALSASALPKTNYVLKRLITSWKEQHPDIAQDFSHAETPRNSMSSYSMTENLEPSNVSRTFDFPTNANSERFMNPRSKRFTQGVVATSPTSVISQAATETIINGLKPHVSCLCTSENLQECEAAVLTIAKTWKETKGNPAIPSYLSKPMTMNGLVEILSASLNREVLRYSIYILSELIYVNESIGETLTSVDSDFDCLAELLKNGLAEAAVLIYQLRPAYVQLSDNDLVPSLVQLILNKSEDLNDLQLLIEPKDAAIAMLEQILMGGDENSRSANAQSVILANGVPGLIKYMDKVEGRQSVISILLCCIHADRTCRNLIANRIELSSVLDLFHAGNDTVKGICIDFLLELVQTDRRTICNQILQLIKEEGAFSTMHTLLVHLQMAPMEQQPAIATLLLMLDLLGEPRNMSIYREEAIEALIEALQKKDFPNSQIMALNALLCLSGRLTASGKSCTEAWLLKVAGFDQPFNALMKVESPTMHENELAETMEEEEKAENSWERRVAFVLCNHEKGCIFKSLKECLKSNSIEMAKSCLVIATWLTYMLSVLPDTGMKSAARKSFLDEFINVLQSSKNLEEKILATLAIKTFISDPAALEELGMYAKSIYKTLRKLKKHSVLVADILKALMNLTSVNATELWSYSEVIELESSANGEVLSLLHLKGLLLSSHSDGTIKVWDAGKRVLRLIQEVREHTKAVTCLHVPPSGDRLYSGSLDKTIRVWIIKPEAVQCVQVHDVKEPVYELTANAYTACFISQGTGVKVYNWSGTPKHINFTKTARCLAMAGGKLYCGCSGYSIQEVDLGKSTSCTFYSGARKLLGKQTIYSLLIHDSLLFAGGSSVDGTAGKVFSLPSKAISGSLSTGFDVHRMAVSNDFIFTATKCGTIEVWLKERVVGVASIRMGSGGSTAKITSLAEDVDGGMLFAGSSDGKIQAWTLD</sequence>
<dbReference type="SUPFAM" id="SSF48371">
    <property type="entry name" value="ARM repeat"/>
    <property type="match status" value="1"/>
</dbReference>
<keyword evidence="9" id="KW-1185">Reference proteome</keyword>
<dbReference type="InterPro" id="IPR052858">
    <property type="entry name" value="E3_ubiquitin-ligase_LIN"/>
</dbReference>
<dbReference type="InterPro" id="IPR056512">
    <property type="entry name" value="LIN_N"/>
</dbReference>
<dbReference type="InterPro" id="IPR055566">
    <property type="entry name" value="ARM_LIN"/>
</dbReference>
<reference evidence="10" key="2">
    <citation type="submission" date="2025-08" db="UniProtKB">
        <authorList>
            <consortium name="RefSeq"/>
        </authorList>
    </citation>
    <scope>IDENTIFICATION</scope>
    <source>
        <tissue evidence="10">Leaf</tissue>
    </source>
</reference>
<name>A0A8B8NX87_9MYRT</name>
<reference evidence="9" key="1">
    <citation type="submission" date="2025-05" db="UniProtKB">
        <authorList>
            <consortium name="RefSeq"/>
        </authorList>
    </citation>
    <scope>NUCLEOTIDE SEQUENCE [LARGE SCALE GENOMIC DNA]</scope>
</reference>
<feature type="compositionally biased region" description="Basic and acidic residues" evidence="7">
    <location>
        <begin position="372"/>
        <end position="383"/>
    </location>
</feature>
<evidence type="ECO:0000256" key="1">
    <source>
        <dbReference type="ARBA" id="ARBA00000900"/>
    </source>
</evidence>
<keyword evidence="4" id="KW-0808">Transferase</keyword>
<evidence type="ECO:0000313" key="10">
    <source>
        <dbReference type="RefSeq" id="XP_030527157.2"/>
    </source>
</evidence>
<dbReference type="InterPro" id="IPR003613">
    <property type="entry name" value="Ubox_domain"/>
</dbReference>
<evidence type="ECO:0000256" key="3">
    <source>
        <dbReference type="ARBA" id="ARBA00012483"/>
    </source>
</evidence>
<dbReference type="InterPro" id="IPR011989">
    <property type="entry name" value="ARM-like"/>
</dbReference>
<dbReference type="InterPro" id="IPR045210">
    <property type="entry name" value="RING-Ubox_PUB"/>
</dbReference>
<dbReference type="InterPro" id="IPR056514">
    <property type="entry name" value="ARM_LIN_2nd"/>
</dbReference>
<dbReference type="GeneID" id="115738628"/>
<dbReference type="Gene3D" id="3.30.40.10">
    <property type="entry name" value="Zinc/RING finger domain, C3HC4 (zinc finger)"/>
    <property type="match status" value="1"/>
</dbReference>
<feature type="repeat" description="WD" evidence="6">
    <location>
        <begin position="1228"/>
        <end position="1242"/>
    </location>
</feature>
<dbReference type="Gene3D" id="1.25.10.10">
    <property type="entry name" value="Leucine-rich Repeat Variant"/>
    <property type="match status" value="1"/>
</dbReference>
<dbReference type="PROSITE" id="PS51698">
    <property type="entry name" value="U_BOX"/>
    <property type="match status" value="1"/>
</dbReference>
<dbReference type="UniPathway" id="UPA00143"/>
<dbReference type="PROSITE" id="PS50082">
    <property type="entry name" value="WD_REPEATS_2"/>
    <property type="match status" value="3"/>
</dbReference>
<dbReference type="PROSITE" id="PS50294">
    <property type="entry name" value="WD_REPEATS_REGION"/>
    <property type="match status" value="2"/>
</dbReference>
<keyword evidence="6" id="KW-0853">WD repeat</keyword>
<dbReference type="RefSeq" id="XP_030527157.2">
    <property type="nucleotide sequence ID" value="XM_030671297.2"/>
</dbReference>
<evidence type="ECO:0000313" key="9">
    <source>
        <dbReference type="Proteomes" id="UP000827889"/>
    </source>
</evidence>
<evidence type="ECO:0000256" key="5">
    <source>
        <dbReference type="ARBA" id="ARBA00022786"/>
    </source>
</evidence>
<proteinExistence type="predicted"/>
<comment type="catalytic activity">
    <reaction evidence="1">
        <text>S-ubiquitinyl-[E2 ubiquitin-conjugating enzyme]-L-cysteine + [acceptor protein]-L-lysine = [E2 ubiquitin-conjugating enzyme]-L-cysteine + N(6)-ubiquitinyl-[acceptor protein]-L-lysine.</text>
        <dbReference type="EC" id="2.3.2.27"/>
    </reaction>
</comment>
<gene>
    <name evidence="10" type="primary">LOC115738628</name>
</gene>
<dbReference type="InterPro" id="IPR013083">
    <property type="entry name" value="Znf_RING/FYVE/PHD"/>
</dbReference>